<protein>
    <submittedName>
        <fullName evidence="2">Uncharacterized protein</fullName>
    </submittedName>
</protein>
<gene>
    <name evidence="1" type="ORF">GK011_08230</name>
    <name evidence="2" type="ORF">GN242_15240</name>
</gene>
<dbReference type="EMBL" id="CP046509">
    <property type="protein sequence ID" value="QGU88487.1"/>
    <property type="molecule type" value="Genomic_DNA"/>
</dbReference>
<dbReference type="RefSeq" id="WP_154752209.1">
    <property type="nucleotide sequence ID" value="NZ_CP046509.1"/>
</dbReference>
<accession>A0A6I6EF56</accession>
<reference evidence="1 4" key="1">
    <citation type="submission" date="2019-11" db="EMBL/GenBank/DDBJ databases">
        <title>Erwinia sp. nov., isolated from feces of birds in Tibet plateau of China.</title>
        <authorList>
            <person name="Ge Y."/>
        </authorList>
    </citation>
    <scope>NUCLEOTIDE SEQUENCE [LARGE SCALE GENOMIC DNA]</scope>
    <source>
        <strain evidence="1 4">J316</strain>
    </source>
</reference>
<organism evidence="2 3">
    <name type="scientific">Erwinia sorbitola</name>
    <dbReference type="NCBI Taxonomy" id="2681984"/>
    <lineage>
        <taxon>Bacteria</taxon>
        <taxon>Pseudomonadati</taxon>
        <taxon>Pseudomonadota</taxon>
        <taxon>Gammaproteobacteria</taxon>
        <taxon>Enterobacterales</taxon>
        <taxon>Erwiniaceae</taxon>
        <taxon>Erwinia</taxon>
    </lineage>
</organism>
<dbReference type="Proteomes" id="UP000480164">
    <property type="component" value="Unassembled WGS sequence"/>
</dbReference>
<reference evidence="2 3" key="2">
    <citation type="submission" date="2019-12" db="EMBL/GenBank/DDBJ databases">
        <title>Erwinia sp. nov., isolated from droppings of birds in the Qinghai-Tiebt plateau of China.</title>
        <authorList>
            <person name="Ge Y."/>
        </authorList>
    </citation>
    <scope>NUCLEOTIDE SEQUENCE [LARGE SCALE GENOMIC DNA]</scope>
    <source>
        <strain evidence="2 3">J780</strain>
    </source>
</reference>
<dbReference type="AlphaFoldDB" id="A0A6I6EF56"/>
<sequence length="122" mass="12744">MPNAYIFNASAVKISVSVNNGDFFSLPPADGTSWVPSAPATAPTFVNNTNPGSGQLGLGANMITLYPSTSGPGSSVNFVLEIPTEVTVSSLQLYLFWKDAQNVAWAALNGGQFIQVSSEKTS</sequence>
<evidence type="ECO:0000313" key="4">
    <source>
        <dbReference type="Proteomes" id="UP000480164"/>
    </source>
</evidence>
<dbReference type="Proteomes" id="UP000424752">
    <property type="component" value="Chromosome"/>
</dbReference>
<evidence type="ECO:0000313" key="1">
    <source>
        <dbReference type="EMBL" id="MTD26923.1"/>
    </source>
</evidence>
<name>A0A6I6EF56_9GAMM</name>
<evidence type="ECO:0000313" key="2">
    <source>
        <dbReference type="EMBL" id="QGU88487.1"/>
    </source>
</evidence>
<evidence type="ECO:0000313" key="3">
    <source>
        <dbReference type="Proteomes" id="UP000424752"/>
    </source>
</evidence>
<dbReference type="KEGG" id="erwi:GN242_15240"/>
<dbReference type="EMBL" id="WLZX01000002">
    <property type="protein sequence ID" value="MTD26923.1"/>
    <property type="molecule type" value="Genomic_DNA"/>
</dbReference>
<accession>A0A6L6GMY6</accession>
<proteinExistence type="predicted"/>
<keyword evidence="4" id="KW-1185">Reference proteome</keyword>